<keyword evidence="2" id="KW-1185">Reference proteome</keyword>
<evidence type="ECO:0000313" key="1">
    <source>
        <dbReference type="EMBL" id="MDO5974919.1"/>
    </source>
</evidence>
<sequence length="204" mass="21117">MYTQVEKSKENKSKVIANSITQKKSIVKKGSRLFDNRSEAVIEKKRHTMSDNPLQRVVIANGTITAPGYQNPLFLGQAVHAAIKASYLGHGFAGAGNQRVVDQNVPSGHIPNLGVAPAAGGALSRFGEVVPVGSEAHGRNKINTIVGAAINGLGLGNQVNVPAWSAGVAIPIATIDPGGNTTNAANTITVAQDGARVGLYVYSG</sequence>
<name>A0ABT8WPK6_9FLAO</name>
<accession>A0ABT8WPK6</accession>
<dbReference type="Proteomes" id="UP001176806">
    <property type="component" value="Unassembled WGS sequence"/>
</dbReference>
<gene>
    <name evidence="1" type="ORF">Q4Q40_12040</name>
</gene>
<reference evidence="1" key="1">
    <citation type="submission" date="2023-07" db="EMBL/GenBank/DDBJ databases">
        <title>Two novel species in the genus Flavivirga.</title>
        <authorList>
            <person name="Kwon K."/>
        </authorList>
    </citation>
    <scope>NUCLEOTIDE SEQUENCE</scope>
    <source>
        <strain evidence="1">KACC 14158</strain>
    </source>
</reference>
<organism evidence="1 2">
    <name type="scientific">Flavivirga jejuensis</name>
    <dbReference type="NCBI Taxonomy" id="870487"/>
    <lineage>
        <taxon>Bacteria</taxon>
        <taxon>Pseudomonadati</taxon>
        <taxon>Bacteroidota</taxon>
        <taxon>Flavobacteriia</taxon>
        <taxon>Flavobacteriales</taxon>
        <taxon>Flavobacteriaceae</taxon>
        <taxon>Flavivirga</taxon>
    </lineage>
</organism>
<dbReference type="EMBL" id="JAUOEL010000004">
    <property type="protein sequence ID" value="MDO5974919.1"/>
    <property type="molecule type" value="Genomic_DNA"/>
</dbReference>
<dbReference type="RefSeq" id="WP_303302070.1">
    <property type="nucleotide sequence ID" value="NZ_BAABDA010000018.1"/>
</dbReference>
<evidence type="ECO:0000313" key="2">
    <source>
        <dbReference type="Proteomes" id="UP001176806"/>
    </source>
</evidence>
<comment type="caution">
    <text evidence="1">The sequence shown here is derived from an EMBL/GenBank/DDBJ whole genome shotgun (WGS) entry which is preliminary data.</text>
</comment>
<protein>
    <submittedName>
        <fullName evidence="1">Uncharacterized protein</fullName>
    </submittedName>
</protein>
<proteinExistence type="predicted"/>